<dbReference type="SUPFAM" id="SSF57903">
    <property type="entry name" value="FYVE/PHD zinc finger"/>
    <property type="match status" value="1"/>
</dbReference>
<feature type="compositionally biased region" description="Basic residues" evidence="5">
    <location>
        <begin position="177"/>
        <end position="189"/>
    </location>
</feature>
<dbReference type="Gene3D" id="3.30.40.10">
    <property type="entry name" value="Zinc/RING finger domain, C3HC4 (zinc finger)"/>
    <property type="match status" value="1"/>
</dbReference>
<gene>
    <name evidence="7" type="ORF">KIPB_012093</name>
</gene>
<evidence type="ECO:0000256" key="3">
    <source>
        <dbReference type="ARBA" id="ARBA00022833"/>
    </source>
</evidence>
<keyword evidence="3" id="KW-0862">Zinc</keyword>
<keyword evidence="8" id="KW-1185">Reference proteome</keyword>
<dbReference type="InterPro" id="IPR013083">
    <property type="entry name" value="Znf_RING/FYVE/PHD"/>
</dbReference>
<dbReference type="Pfam" id="PF00628">
    <property type="entry name" value="PHD"/>
    <property type="match status" value="1"/>
</dbReference>
<dbReference type="OrthoDB" id="1903104at2759"/>
<evidence type="ECO:0000313" key="7">
    <source>
        <dbReference type="EMBL" id="GIQ89588.1"/>
    </source>
</evidence>
<feature type="region of interest" description="Disordered" evidence="5">
    <location>
        <begin position="126"/>
        <end position="189"/>
    </location>
</feature>
<comment type="caution">
    <text evidence="7">The sequence shown here is derived from an EMBL/GenBank/DDBJ whole genome shotgun (WGS) entry which is preliminary data.</text>
</comment>
<keyword evidence="2 4" id="KW-0863">Zinc-finger</keyword>
<dbReference type="CDD" id="cd15517">
    <property type="entry name" value="PHD_TCF19_like"/>
    <property type="match status" value="1"/>
</dbReference>
<dbReference type="InterPro" id="IPR019786">
    <property type="entry name" value="Zinc_finger_PHD-type_CS"/>
</dbReference>
<proteinExistence type="predicted"/>
<dbReference type="InterPro" id="IPR011011">
    <property type="entry name" value="Znf_FYVE_PHD"/>
</dbReference>
<dbReference type="InterPro" id="IPR001965">
    <property type="entry name" value="Znf_PHD"/>
</dbReference>
<name>A0A9K3D966_9EUKA</name>
<evidence type="ECO:0000259" key="6">
    <source>
        <dbReference type="PROSITE" id="PS50016"/>
    </source>
</evidence>
<organism evidence="7 8">
    <name type="scientific">Kipferlia bialata</name>
    <dbReference type="NCBI Taxonomy" id="797122"/>
    <lineage>
        <taxon>Eukaryota</taxon>
        <taxon>Metamonada</taxon>
        <taxon>Carpediemonas-like organisms</taxon>
        <taxon>Kipferlia</taxon>
    </lineage>
</organism>
<dbReference type="PROSITE" id="PS01359">
    <property type="entry name" value="ZF_PHD_1"/>
    <property type="match status" value="1"/>
</dbReference>
<dbReference type="EMBL" id="BDIP01005205">
    <property type="protein sequence ID" value="GIQ89588.1"/>
    <property type="molecule type" value="Genomic_DNA"/>
</dbReference>
<feature type="compositionally biased region" description="Polar residues" evidence="5">
    <location>
        <begin position="152"/>
        <end position="165"/>
    </location>
</feature>
<evidence type="ECO:0000256" key="4">
    <source>
        <dbReference type="PROSITE-ProRule" id="PRU00146"/>
    </source>
</evidence>
<reference evidence="7 8" key="1">
    <citation type="journal article" date="2018" name="PLoS ONE">
        <title>The draft genome of Kipferlia bialata reveals reductive genome evolution in fornicate parasites.</title>
        <authorList>
            <person name="Tanifuji G."/>
            <person name="Takabayashi S."/>
            <person name="Kume K."/>
            <person name="Takagi M."/>
            <person name="Nakayama T."/>
            <person name="Kamikawa R."/>
            <person name="Inagaki Y."/>
            <person name="Hashimoto T."/>
        </authorList>
    </citation>
    <scope>NUCLEOTIDE SEQUENCE [LARGE SCALE GENOMIC DNA]</scope>
    <source>
        <strain evidence="7">NY0173</strain>
    </source>
</reference>
<evidence type="ECO:0000313" key="8">
    <source>
        <dbReference type="Proteomes" id="UP000265618"/>
    </source>
</evidence>
<evidence type="ECO:0000256" key="5">
    <source>
        <dbReference type="SAM" id="MobiDB-lite"/>
    </source>
</evidence>
<dbReference type="Proteomes" id="UP000265618">
    <property type="component" value="Unassembled WGS sequence"/>
</dbReference>
<protein>
    <recommendedName>
        <fullName evidence="6">PHD-type domain-containing protein</fullName>
    </recommendedName>
</protein>
<feature type="non-terminal residue" evidence="7">
    <location>
        <position position="1"/>
    </location>
</feature>
<keyword evidence="1" id="KW-0479">Metal-binding</keyword>
<feature type="compositionally biased region" description="Basic residues" evidence="5">
    <location>
        <begin position="136"/>
        <end position="151"/>
    </location>
</feature>
<evidence type="ECO:0000256" key="1">
    <source>
        <dbReference type="ARBA" id="ARBA00022723"/>
    </source>
</evidence>
<dbReference type="AlphaFoldDB" id="A0A9K3D966"/>
<dbReference type="InterPro" id="IPR019787">
    <property type="entry name" value="Znf_PHD-finger"/>
</dbReference>
<dbReference type="GO" id="GO:0008270">
    <property type="term" value="F:zinc ion binding"/>
    <property type="evidence" value="ECO:0007669"/>
    <property type="project" value="UniProtKB-KW"/>
</dbReference>
<dbReference type="SMART" id="SM00249">
    <property type="entry name" value="PHD"/>
    <property type="match status" value="1"/>
</dbReference>
<evidence type="ECO:0000256" key="2">
    <source>
        <dbReference type="ARBA" id="ARBA00022771"/>
    </source>
</evidence>
<sequence>MSGDQPNLESMRAKLFLMHNRLHAKQVSPSAPSIGGSAGIADNTERSAPVAVRPAPVQEEVQSVADSSAGQAQVEEVFICHLCNIPRDDLAWVFCDDCQRWVHAVCDGLDAEKLAEMDKSDERYSCKSCRPVVKPTPKKRKGRGPRGRRANRTPSEPTKTPSAKASSDAGADEPMSAKKKTSRSSRTNR</sequence>
<dbReference type="PROSITE" id="PS50016">
    <property type="entry name" value="ZF_PHD_2"/>
    <property type="match status" value="1"/>
</dbReference>
<accession>A0A9K3D966</accession>
<feature type="domain" description="PHD-type" evidence="6">
    <location>
        <begin position="77"/>
        <end position="132"/>
    </location>
</feature>